<keyword evidence="2" id="KW-1185">Reference proteome</keyword>
<proteinExistence type="predicted"/>
<dbReference type="STRING" id="235985.SAMN05414137_10578"/>
<dbReference type="Proteomes" id="UP000183015">
    <property type="component" value="Unassembled WGS sequence"/>
</dbReference>
<gene>
    <name evidence="1" type="ORF">SAMN05414137_10578</name>
</gene>
<organism evidence="1 2">
    <name type="scientific">Streptacidiphilus jiangxiensis</name>
    <dbReference type="NCBI Taxonomy" id="235985"/>
    <lineage>
        <taxon>Bacteria</taxon>
        <taxon>Bacillati</taxon>
        <taxon>Actinomycetota</taxon>
        <taxon>Actinomycetes</taxon>
        <taxon>Kitasatosporales</taxon>
        <taxon>Streptomycetaceae</taxon>
        <taxon>Streptacidiphilus</taxon>
    </lineage>
</organism>
<dbReference type="eggNOG" id="COG3422">
    <property type="taxonomic scope" value="Bacteria"/>
</dbReference>
<accession>A0A1H7LX39</accession>
<dbReference type="SUPFAM" id="SSF160113">
    <property type="entry name" value="YegP-like"/>
    <property type="match status" value="1"/>
</dbReference>
<reference evidence="2" key="1">
    <citation type="submission" date="2016-10" db="EMBL/GenBank/DDBJ databases">
        <authorList>
            <person name="Varghese N."/>
        </authorList>
    </citation>
    <scope>NUCLEOTIDE SEQUENCE [LARGE SCALE GENOMIC DNA]</scope>
    <source>
        <strain evidence="2">DSM 45096 / BCRC 16803 / CGMCC 4.1857 / CIP 109030 / JCM 12277 / KCTC 19219 / NBRC 100920 / 33214</strain>
    </source>
</reference>
<protein>
    <submittedName>
        <fullName evidence="1">Uncharacterized protein</fullName>
    </submittedName>
</protein>
<name>A0A1H7LX39_STRJI</name>
<evidence type="ECO:0000313" key="1">
    <source>
        <dbReference type="EMBL" id="SEL03501.1"/>
    </source>
</evidence>
<evidence type="ECO:0000313" key="2">
    <source>
        <dbReference type="Proteomes" id="UP000183015"/>
    </source>
</evidence>
<dbReference type="AlphaFoldDB" id="A0A1H7LX39"/>
<dbReference type="InterPro" id="IPR036913">
    <property type="entry name" value="YegP-like_sf"/>
</dbReference>
<dbReference type="Gene3D" id="2.30.29.80">
    <property type="match status" value="1"/>
</dbReference>
<sequence>MAEVLVGKGRCTAGRAGNGLYGWRLKAVNGRVVGVSPAQYRTEEAALTACRRLSGEGVEAHARIAHVHEGVGWVWTVTKGEGRTLARSPRAYERYATCRKALGVFIALLDAERAERVERVEQGERAERGEL</sequence>
<dbReference type="EMBL" id="FOAZ01000005">
    <property type="protein sequence ID" value="SEL03501.1"/>
    <property type="molecule type" value="Genomic_DNA"/>
</dbReference>